<evidence type="ECO:0000313" key="3">
    <source>
        <dbReference type="EMBL" id="MFD1570131.1"/>
    </source>
</evidence>
<feature type="region of interest" description="Disordered" evidence="1">
    <location>
        <begin position="71"/>
        <end position="100"/>
    </location>
</feature>
<organism evidence="3 4">
    <name type="scientific">Halorubrum laminariae</name>
    <dbReference type="NCBI Taxonomy" id="1433523"/>
    <lineage>
        <taxon>Archaea</taxon>
        <taxon>Methanobacteriati</taxon>
        <taxon>Methanobacteriota</taxon>
        <taxon>Stenosarchaea group</taxon>
        <taxon>Halobacteria</taxon>
        <taxon>Halobacteriales</taxon>
        <taxon>Haloferacaceae</taxon>
        <taxon>Halorubrum</taxon>
    </lineage>
</organism>
<evidence type="ECO:0000256" key="1">
    <source>
        <dbReference type="SAM" id="MobiDB-lite"/>
    </source>
</evidence>
<proteinExistence type="predicted"/>
<keyword evidence="4" id="KW-1185">Reference proteome</keyword>
<dbReference type="AlphaFoldDB" id="A0ABD6BZZ8"/>
<feature type="transmembrane region" description="Helical" evidence="2">
    <location>
        <begin position="140"/>
        <end position="157"/>
    </location>
</feature>
<comment type="caution">
    <text evidence="3">The sequence shown here is derived from an EMBL/GenBank/DDBJ whole genome shotgun (WGS) entry which is preliminary data.</text>
</comment>
<feature type="transmembrane region" description="Helical" evidence="2">
    <location>
        <begin position="115"/>
        <end position="134"/>
    </location>
</feature>
<gene>
    <name evidence="3" type="ORF">ACFR9T_05965</name>
</gene>
<dbReference type="RefSeq" id="WP_379811874.1">
    <property type="nucleotide sequence ID" value="NZ_JBHUDB010000002.1"/>
</dbReference>
<keyword evidence="2" id="KW-0472">Membrane</keyword>
<evidence type="ECO:0000256" key="2">
    <source>
        <dbReference type="SAM" id="Phobius"/>
    </source>
</evidence>
<reference evidence="3 4" key="1">
    <citation type="journal article" date="2019" name="Int. J. Syst. Evol. Microbiol.">
        <title>The Global Catalogue of Microorganisms (GCM) 10K type strain sequencing project: providing services to taxonomists for standard genome sequencing and annotation.</title>
        <authorList>
            <consortium name="The Broad Institute Genomics Platform"/>
            <consortium name="The Broad Institute Genome Sequencing Center for Infectious Disease"/>
            <person name="Wu L."/>
            <person name="Ma J."/>
        </authorList>
    </citation>
    <scope>NUCLEOTIDE SEQUENCE [LARGE SCALE GENOMIC DNA]</scope>
    <source>
        <strain evidence="3 4">CGMCC 1.12689</strain>
    </source>
</reference>
<keyword evidence="2" id="KW-1133">Transmembrane helix</keyword>
<dbReference type="EMBL" id="JBHUDB010000002">
    <property type="protein sequence ID" value="MFD1570131.1"/>
    <property type="molecule type" value="Genomic_DNA"/>
</dbReference>
<feature type="region of interest" description="Disordered" evidence="1">
    <location>
        <begin position="1"/>
        <end position="35"/>
    </location>
</feature>
<dbReference type="Proteomes" id="UP001597185">
    <property type="component" value="Unassembled WGS sequence"/>
</dbReference>
<protein>
    <submittedName>
        <fullName evidence="3">Uncharacterized protein</fullName>
    </submittedName>
</protein>
<sequence>MEDAEAEAETKTKPKGGRDRVSHKQLERCSCGPSQVESVSYGLPDDSFISLTRCLSCEGLTDWTIRKHETKFNRDSDESQDTPSDDSEPKTDENTTDAPDAGGVSGFISFLGRETIALVIVGIGVTIFAVQWGFTMLTGAIALLSFLVILPLLYFTNSEY</sequence>
<name>A0ABD6BZZ8_9EURY</name>
<accession>A0ABD6BZZ8</accession>
<feature type="compositionally biased region" description="Basic and acidic residues" evidence="1">
    <location>
        <begin position="8"/>
        <end position="27"/>
    </location>
</feature>
<keyword evidence="2" id="KW-0812">Transmembrane</keyword>
<evidence type="ECO:0000313" key="4">
    <source>
        <dbReference type="Proteomes" id="UP001597185"/>
    </source>
</evidence>